<dbReference type="KEGG" id="sact:DMT42_27695"/>
<dbReference type="RefSeq" id="WP_110631010.1">
    <property type="nucleotide sequence ID" value="NZ_CP029788.1"/>
</dbReference>
<sequence>MAIVTAGVPTSPPARVEAQTDAAAGPATAEPWQPVWQLSKPSTWTLTLSTTGGTVARTLTGASADAAVRASWDGLWSDGRRVTGTYAWKLTARPRDGQGPDLTVTGQTSVK</sequence>
<dbReference type="AlphaFoldDB" id="A0A2U9P9E3"/>
<keyword evidence="3" id="KW-1185">Reference proteome</keyword>
<dbReference type="Proteomes" id="UP000247634">
    <property type="component" value="Chromosome"/>
</dbReference>
<protein>
    <recommendedName>
        <fullName evidence="4">FlgD Ig-like domain-containing protein</fullName>
    </recommendedName>
</protein>
<proteinExistence type="predicted"/>
<name>A0A2U9P9E3_STRAS</name>
<evidence type="ECO:0000256" key="1">
    <source>
        <dbReference type="SAM" id="MobiDB-lite"/>
    </source>
</evidence>
<evidence type="ECO:0008006" key="4">
    <source>
        <dbReference type="Google" id="ProtNLM"/>
    </source>
</evidence>
<gene>
    <name evidence="2" type="ORF">DMT42_27695</name>
</gene>
<accession>A0A2U9P9E3</accession>
<dbReference type="OrthoDB" id="3275941at2"/>
<dbReference type="EMBL" id="CP029788">
    <property type="protein sequence ID" value="AWT45701.1"/>
    <property type="molecule type" value="Genomic_DNA"/>
</dbReference>
<reference evidence="2 3" key="1">
    <citation type="submission" date="2018-06" db="EMBL/GenBank/DDBJ databases">
        <title>The complete genome sequence of a nosiheptide producer Streptomyces actuosus ATCC 25421: deducing the ability of producing a new class III lantibiotics.</title>
        <authorList>
            <person name="Liu W."/>
            <person name="Sun F."/>
            <person name="Hu Y."/>
        </authorList>
    </citation>
    <scope>NUCLEOTIDE SEQUENCE [LARGE SCALE GENOMIC DNA]</scope>
    <source>
        <strain evidence="2 3">ATCC 25421</strain>
    </source>
</reference>
<feature type="region of interest" description="Disordered" evidence="1">
    <location>
        <begin position="1"/>
        <end position="31"/>
    </location>
</feature>
<feature type="compositionally biased region" description="Low complexity" evidence="1">
    <location>
        <begin position="17"/>
        <end position="31"/>
    </location>
</feature>
<dbReference type="Gene3D" id="2.60.40.4070">
    <property type="match status" value="1"/>
</dbReference>
<evidence type="ECO:0000313" key="2">
    <source>
        <dbReference type="EMBL" id="AWT45701.1"/>
    </source>
</evidence>
<organism evidence="2 3">
    <name type="scientific">Streptomyces actuosus</name>
    <dbReference type="NCBI Taxonomy" id="1885"/>
    <lineage>
        <taxon>Bacteria</taxon>
        <taxon>Bacillati</taxon>
        <taxon>Actinomycetota</taxon>
        <taxon>Actinomycetes</taxon>
        <taxon>Kitasatosporales</taxon>
        <taxon>Streptomycetaceae</taxon>
        <taxon>Streptomyces</taxon>
    </lineage>
</organism>
<evidence type="ECO:0000313" key="3">
    <source>
        <dbReference type="Proteomes" id="UP000247634"/>
    </source>
</evidence>